<evidence type="ECO:0000256" key="4">
    <source>
        <dbReference type="SAM" id="MobiDB-lite"/>
    </source>
</evidence>
<dbReference type="Pfam" id="PF04586">
    <property type="entry name" value="Peptidase_S78"/>
    <property type="match status" value="1"/>
</dbReference>
<dbReference type="NCBIfam" id="TIGR01543">
    <property type="entry name" value="proheadase_HK97"/>
    <property type="match status" value="1"/>
</dbReference>
<dbReference type="InterPro" id="IPR006433">
    <property type="entry name" value="Prohead_protease"/>
</dbReference>
<evidence type="ECO:0000313" key="6">
    <source>
        <dbReference type="EMBL" id="MBW7452448.1"/>
    </source>
</evidence>
<evidence type="ECO:0000259" key="5">
    <source>
        <dbReference type="Pfam" id="PF04586"/>
    </source>
</evidence>
<reference evidence="6 7" key="1">
    <citation type="submission" date="2021-07" db="EMBL/GenBank/DDBJ databases">
        <title>Paenibacillus radiodurans sp. nov., isolated from the southeastern edge of Tengger Desert.</title>
        <authorList>
            <person name="Zhang G."/>
        </authorList>
    </citation>
    <scope>NUCLEOTIDE SEQUENCE [LARGE SCALE GENOMIC DNA]</scope>
    <source>
        <strain evidence="6 7">CCM 7311</strain>
    </source>
</reference>
<dbReference type="InterPro" id="IPR054613">
    <property type="entry name" value="Peptidase_S78_dom"/>
</dbReference>
<comment type="caution">
    <text evidence="6">The sequence shown here is derived from an EMBL/GenBank/DDBJ whole genome shotgun (WGS) entry which is preliminary data.</text>
</comment>
<evidence type="ECO:0000256" key="3">
    <source>
        <dbReference type="ARBA" id="ARBA00022801"/>
    </source>
</evidence>
<dbReference type="GO" id="GO:0008233">
    <property type="term" value="F:peptidase activity"/>
    <property type="evidence" value="ECO:0007669"/>
    <property type="project" value="UniProtKB-KW"/>
</dbReference>
<feature type="compositionally biased region" description="Basic and acidic residues" evidence="4">
    <location>
        <begin position="14"/>
        <end position="23"/>
    </location>
</feature>
<name>A0ABS7BUW7_9BACL</name>
<proteinExistence type="predicted"/>
<keyword evidence="2 6" id="KW-0645">Protease</keyword>
<feature type="compositionally biased region" description="Polar residues" evidence="4">
    <location>
        <begin position="1"/>
        <end position="13"/>
    </location>
</feature>
<organism evidence="6 7">
    <name type="scientific">Paenibacillus sepulcri</name>
    <dbReference type="NCBI Taxonomy" id="359917"/>
    <lineage>
        <taxon>Bacteria</taxon>
        <taxon>Bacillati</taxon>
        <taxon>Bacillota</taxon>
        <taxon>Bacilli</taxon>
        <taxon>Bacillales</taxon>
        <taxon>Paenibacillaceae</taxon>
        <taxon>Paenibacillus</taxon>
    </lineage>
</organism>
<evidence type="ECO:0000256" key="2">
    <source>
        <dbReference type="ARBA" id="ARBA00022670"/>
    </source>
</evidence>
<dbReference type="EMBL" id="JAHZIK010000001">
    <property type="protein sequence ID" value="MBW7452448.1"/>
    <property type="molecule type" value="Genomic_DNA"/>
</dbReference>
<dbReference type="GO" id="GO:0006508">
    <property type="term" value="P:proteolysis"/>
    <property type="evidence" value="ECO:0007669"/>
    <property type="project" value="UniProtKB-KW"/>
</dbReference>
<evidence type="ECO:0000256" key="1">
    <source>
        <dbReference type="ARBA" id="ARBA00022612"/>
    </source>
</evidence>
<gene>
    <name evidence="6" type="ORF">K0U00_00140</name>
</gene>
<feature type="region of interest" description="Disordered" evidence="4">
    <location>
        <begin position="1"/>
        <end position="23"/>
    </location>
</feature>
<dbReference type="Proteomes" id="UP001519887">
    <property type="component" value="Unassembled WGS sequence"/>
</dbReference>
<protein>
    <submittedName>
        <fullName evidence="6">HK97 family phage prohead protease</fullName>
    </submittedName>
</protein>
<evidence type="ECO:0000313" key="7">
    <source>
        <dbReference type="Proteomes" id="UP001519887"/>
    </source>
</evidence>
<feature type="domain" description="Prohead serine protease" evidence="5">
    <location>
        <begin position="25"/>
        <end position="191"/>
    </location>
</feature>
<keyword evidence="7" id="KW-1185">Reference proteome</keyword>
<keyword evidence="1" id="KW-1188">Viral release from host cell</keyword>
<accession>A0ABS7BUW7</accession>
<keyword evidence="3" id="KW-0378">Hydrolase</keyword>
<sequence>MKLSQNQQKTSMTMKKENKAIPIKLEIREESEGEASKRTITGAIKYESDSADMQDWYGDIFVEQISAGAFSESLNSRGVVGLWSHDTSQILGNTKSGTLRLFDGEQELRFELDIPDTTVGNDAWTIIQRGDVDGVSFGMKVTKDRWSSENRDGGKIYKRSILNAELYEISPVAFPAYPENEVSARSLDDFKAEEHRAADQYDKEKILMELEL</sequence>